<dbReference type="OrthoDB" id="2363925at2"/>
<proteinExistence type="predicted"/>
<dbReference type="Proteomes" id="UP000178666">
    <property type="component" value="Chromosome"/>
</dbReference>
<name>A0A142KG55_9ACTN</name>
<sequence length="175" mass="18569">MSDATDILHDFVSRIRDGAARLCDGLAEEHATYQVNPGTNTICWLLWHSAREIDAQIHDAVGGAQLWEEWAGRLGLALPPARLGAGATGFGQSPEDVIYVVAPVADLLGYLTDVCDEADAIIKGLGPEDLGRVIDPAWNPPVTLSVRIVSILDDAVQHLGQAALVRGIAERASAA</sequence>
<dbReference type="Gene3D" id="1.20.120.450">
    <property type="entry name" value="dinb family like domain"/>
    <property type="match status" value="1"/>
</dbReference>
<keyword evidence="4" id="KW-1185">Reference proteome</keyword>
<dbReference type="GeneID" id="88085172"/>
<dbReference type="Pfam" id="PF04978">
    <property type="entry name" value="MST"/>
    <property type="match status" value="1"/>
</dbReference>
<reference evidence="2 4" key="1">
    <citation type="journal article" date="2016" name="Plant Dis.">
        <title>Improved production of propionic acid using genome shuffling.</title>
        <authorList>
            <person name="Luna-Flores C.H."/>
            <person name="Palfreyman R.W."/>
            <person name="Kromer J.O."/>
            <person name="Nielsen L.K."/>
            <person name="Marcellin E."/>
        </authorList>
    </citation>
    <scope>NUCLEOTIDE SEQUENCE [LARGE SCALE GENOMIC DNA]</scope>
    <source>
        <strain evidence="2 4">F3E8</strain>
    </source>
</reference>
<dbReference type="InterPro" id="IPR034660">
    <property type="entry name" value="DinB/YfiT-like"/>
</dbReference>
<dbReference type="AlphaFoldDB" id="A0A142KG55"/>
<dbReference type="EMBL" id="CP015970">
    <property type="protein sequence ID" value="AOZ46573.1"/>
    <property type="molecule type" value="Genomic_DNA"/>
</dbReference>
<dbReference type="KEGG" id="aaci:ASQ49_09130"/>
<dbReference type="SUPFAM" id="SSF109854">
    <property type="entry name" value="DinB/YfiT-like putative metalloenzymes"/>
    <property type="match status" value="1"/>
</dbReference>
<organism evidence="1 3">
    <name type="scientific">Acidipropionibacterium acidipropionici</name>
    <dbReference type="NCBI Taxonomy" id="1748"/>
    <lineage>
        <taxon>Bacteria</taxon>
        <taxon>Bacillati</taxon>
        <taxon>Actinomycetota</taxon>
        <taxon>Actinomycetes</taxon>
        <taxon>Propionibacteriales</taxon>
        <taxon>Propionibacteriaceae</taxon>
        <taxon>Acidipropionibacterium</taxon>
    </lineage>
</organism>
<protein>
    <submittedName>
        <fullName evidence="1">Uncharacterized protein</fullName>
    </submittedName>
</protein>
<dbReference type="Proteomes" id="UP000075221">
    <property type="component" value="Chromosome"/>
</dbReference>
<dbReference type="EMBL" id="CP014352">
    <property type="protein sequence ID" value="AMS05093.1"/>
    <property type="molecule type" value="Genomic_DNA"/>
</dbReference>
<evidence type="ECO:0000313" key="3">
    <source>
        <dbReference type="Proteomes" id="UP000075221"/>
    </source>
</evidence>
<evidence type="ECO:0000313" key="4">
    <source>
        <dbReference type="Proteomes" id="UP000178666"/>
    </source>
</evidence>
<reference evidence="1 3" key="2">
    <citation type="submission" date="2016-02" db="EMBL/GenBank/DDBJ databases">
        <title>Complete Genome Sequence of Propionibacterium acidipropionici ATCC 55737.</title>
        <authorList>
            <person name="Luna Flores C.H."/>
            <person name="Nielsen L.K."/>
            <person name="Marcellin E."/>
        </authorList>
    </citation>
    <scope>NUCLEOTIDE SEQUENCE [LARGE SCALE GENOMIC DNA]</scope>
    <source>
        <strain evidence="1 3">ATCC 55737</strain>
    </source>
</reference>
<dbReference type="RefSeq" id="WP_015071254.1">
    <property type="nucleotide sequence ID" value="NZ_CP013126.1"/>
</dbReference>
<dbReference type="InterPro" id="IPR007061">
    <property type="entry name" value="MST-like"/>
</dbReference>
<evidence type="ECO:0000313" key="2">
    <source>
        <dbReference type="EMBL" id="AOZ46573.1"/>
    </source>
</evidence>
<evidence type="ECO:0000313" key="1">
    <source>
        <dbReference type="EMBL" id="AMS05093.1"/>
    </source>
</evidence>
<accession>A0A142KG55</accession>
<gene>
    <name evidence="2" type="ORF">A8L58_07490</name>
    <name evidence="1" type="ORF">AXH35_06025</name>
</gene>
<dbReference type="OMA" id="WLVWHLT"/>